<keyword evidence="1" id="KW-1133">Transmembrane helix</keyword>
<proteinExistence type="predicted"/>
<keyword evidence="1" id="KW-0472">Membrane</keyword>
<sequence>MLGLFPAQLIHVYVGSTLRSMHEVLHESHVTGYIVFALQAIYIALSVLVTFDVVQLGSRGKLPPGILLDRGYRFDLKG</sequence>
<feature type="transmembrane region" description="Helical" evidence="1">
    <location>
        <begin position="30"/>
        <end position="51"/>
    </location>
</feature>
<dbReference type="PANTHER" id="PTHR46593">
    <property type="entry name" value="TRANSMEMBRANE PROTEIN 64"/>
    <property type="match status" value="1"/>
</dbReference>
<gene>
    <name evidence="2" type="ORF">OBRU01_08830</name>
</gene>
<dbReference type="AlphaFoldDB" id="A0A0L7LFE2"/>
<dbReference type="InterPro" id="IPR053069">
    <property type="entry name" value="TVP38/TMEM64"/>
</dbReference>
<keyword evidence="3" id="KW-1185">Reference proteome</keyword>
<dbReference type="GO" id="GO:0051480">
    <property type="term" value="P:regulation of cytosolic calcium ion concentration"/>
    <property type="evidence" value="ECO:0007669"/>
    <property type="project" value="TreeGrafter"/>
</dbReference>
<dbReference type="EMBL" id="JTDY01001303">
    <property type="protein sequence ID" value="KOB74258.1"/>
    <property type="molecule type" value="Genomic_DNA"/>
</dbReference>
<dbReference type="PANTHER" id="PTHR46593:SF1">
    <property type="entry name" value="TRANSMEMBRANE PROTEIN 64"/>
    <property type="match status" value="1"/>
</dbReference>
<comment type="caution">
    <text evidence="2">The sequence shown here is derived from an EMBL/GenBank/DDBJ whole genome shotgun (WGS) entry which is preliminary data.</text>
</comment>
<dbReference type="Proteomes" id="UP000037510">
    <property type="component" value="Unassembled WGS sequence"/>
</dbReference>
<organism evidence="2 3">
    <name type="scientific">Operophtera brumata</name>
    <name type="common">Winter moth</name>
    <name type="synonym">Phalaena brumata</name>
    <dbReference type="NCBI Taxonomy" id="104452"/>
    <lineage>
        <taxon>Eukaryota</taxon>
        <taxon>Metazoa</taxon>
        <taxon>Ecdysozoa</taxon>
        <taxon>Arthropoda</taxon>
        <taxon>Hexapoda</taxon>
        <taxon>Insecta</taxon>
        <taxon>Pterygota</taxon>
        <taxon>Neoptera</taxon>
        <taxon>Endopterygota</taxon>
        <taxon>Lepidoptera</taxon>
        <taxon>Glossata</taxon>
        <taxon>Ditrysia</taxon>
        <taxon>Geometroidea</taxon>
        <taxon>Geometridae</taxon>
        <taxon>Larentiinae</taxon>
        <taxon>Operophtera</taxon>
    </lineage>
</organism>
<evidence type="ECO:0000256" key="1">
    <source>
        <dbReference type="SAM" id="Phobius"/>
    </source>
</evidence>
<protein>
    <submittedName>
        <fullName evidence="2">SNARE associated Golgi protein</fullName>
    </submittedName>
</protein>
<accession>A0A0L7LFE2</accession>
<keyword evidence="1" id="KW-0812">Transmembrane</keyword>
<name>A0A0L7LFE2_OPEBR</name>
<evidence type="ECO:0000313" key="3">
    <source>
        <dbReference type="Proteomes" id="UP000037510"/>
    </source>
</evidence>
<evidence type="ECO:0000313" key="2">
    <source>
        <dbReference type="EMBL" id="KOB74258.1"/>
    </source>
</evidence>
<reference evidence="2 3" key="1">
    <citation type="journal article" date="2015" name="Genome Biol. Evol.">
        <title>The genome of winter moth (Operophtera brumata) provides a genomic perspective on sexual dimorphism and phenology.</title>
        <authorList>
            <person name="Derks M.F."/>
            <person name="Smit S."/>
            <person name="Salis L."/>
            <person name="Schijlen E."/>
            <person name="Bossers A."/>
            <person name="Mateman C."/>
            <person name="Pijl A.S."/>
            <person name="de Ridder D."/>
            <person name="Groenen M.A."/>
            <person name="Visser M.E."/>
            <person name="Megens H.J."/>
        </authorList>
    </citation>
    <scope>NUCLEOTIDE SEQUENCE [LARGE SCALE GENOMIC DNA]</scope>
    <source>
        <strain evidence="2">WM2013NL</strain>
        <tissue evidence="2">Head and thorax</tissue>
    </source>
</reference>
<dbReference type="GO" id="GO:0005783">
    <property type="term" value="C:endoplasmic reticulum"/>
    <property type="evidence" value="ECO:0007669"/>
    <property type="project" value="TreeGrafter"/>
</dbReference>